<reference evidence="1 2" key="2">
    <citation type="submission" date="2019-09" db="EMBL/GenBank/DDBJ databases">
        <title>Complete genome sequencing of four Arcobacter species reveals a diverse suite of mobile elements.</title>
        <authorList>
            <person name="Miller W.G."/>
            <person name="Yee E."/>
            <person name="Bono J.L."/>
        </authorList>
    </citation>
    <scope>NUCLEOTIDE SEQUENCE [LARGE SCALE GENOMIC DNA]</scope>
    <source>
        <strain evidence="1 2">LMG 26638</strain>
    </source>
</reference>
<gene>
    <name evidence="1" type="ORF">APAC_0838</name>
</gene>
<accession>A0A5C2H4Q3</accession>
<proteinExistence type="predicted"/>
<name>A0A5C2H4Q3_9BACT</name>
<dbReference type="AlphaFoldDB" id="A0A5C2H4Q3"/>
<keyword evidence="2" id="KW-1185">Reference proteome</keyword>
<protein>
    <submittedName>
        <fullName evidence="1">Uncharacterized protein</fullName>
    </submittedName>
</protein>
<organism evidence="1 2">
    <name type="scientific">Malaciobacter pacificus</name>
    <dbReference type="NCBI Taxonomy" id="1080223"/>
    <lineage>
        <taxon>Bacteria</taxon>
        <taxon>Pseudomonadati</taxon>
        <taxon>Campylobacterota</taxon>
        <taxon>Epsilonproteobacteria</taxon>
        <taxon>Campylobacterales</taxon>
        <taxon>Arcobacteraceae</taxon>
        <taxon>Malaciobacter</taxon>
    </lineage>
</organism>
<dbReference type="KEGG" id="apai:APAC_0838"/>
<reference evidence="2" key="1">
    <citation type="submission" date="2019-09" db="EMBL/GenBank/DDBJ databases">
        <title>Complete genome sequencing of four Arcobacter species reveals a diverse suite of mobile elements.</title>
        <authorList>
            <person name="On S.L.W."/>
            <person name="Miller W.G."/>
            <person name="Biggs P."/>
            <person name="Cornelius A."/>
            <person name="Vandamme P."/>
        </authorList>
    </citation>
    <scope>NUCLEOTIDE SEQUENCE [LARGE SCALE GENOMIC DNA]</scope>
    <source>
        <strain evidence="2">LMG 26638</strain>
    </source>
</reference>
<dbReference type="OrthoDB" id="5344238at2"/>
<evidence type="ECO:0000313" key="1">
    <source>
        <dbReference type="EMBL" id="QEP33977.1"/>
    </source>
</evidence>
<dbReference type="EMBL" id="CP035928">
    <property type="protein sequence ID" value="QEP33977.1"/>
    <property type="molecule type" value="Genomic_DNA"/>
</dbReference>
<evidence type="ECO:0000313" key="2">
    <source>
        <dbReference type="Proteomes" id="UP000322726"/>
    </source>
</evidence>
<sequence>MKSIFVLLIFINFSFASYSVYFTGIKLGEAKDFETLNEHYLKADVTNSIAKFLLGRDTFIFHDEKFSLKKDKENIKYKKDKNQIIEVLRRAKNNELKPGRITINENKYIDVTFDKSYKFKYVSSGKVKSEGYFIIKNSQIQEFIETKNDIKITKNQE</sequence>
<dbReference type="Proteomes" id="UP000322726">
    <property type="component" value="Chromosome"/>
</dbReference>
<reference evidence="1 2" key="3">
    <citation type="submission" date="2019-09" db="EMBL/GenBank/DDBJ databases">
        <title>Taxonomic note: a critical rebuttal of the proposed division of the genus Arcobacter into six genera, emended descriptions of Arcobacter anaerophilus and the genus Arcobacter, and an assessment of genus-level boundaries for Epsilonproteobacteria using in silico genomic comparator tools.</title>
        <authorList>
            <person name="On S.L.W."/>
            <person name="Miller W.G."/>
            <person name="Biggs P."/>
            <person name="Cornelius A."/>
            <person name="Vandamme P."/>
        </authorList>
    </citation>
    <scope>NUCLEOTIDE SEQUENCE [LARGE SCALE GENOMIC DNA]</scope>
    <source>
        <strain evidence="1 2">LMG 26638</strain>
    </source>
</reference>
<dbReference type="RefSeq" id="WP_130232930.1">
    <property type="nucleotide sequence ID" value="NZ_BMEF01000005.1"/>
</dbReference>